<organism evidence="2 3">
    <name type="scientific">Aldrovandia affinis</name>
    <dbReference type="NCBI Taxonomy" id="143900"/>
    <lineage>
        <taxon>Eukaryota</taxon>
        <taxon>Metazoa</taxon>
        <taxon>Chordata</taxon>
        <taxon>Craniata</taxon>
        <taxon>Vertebrata</taxon>
        <taxon>Euteleostomi</taxon>
        <taxon>Actinopterygii</taxon>
        <taxon>Neopterygii</taxon>
        <taxon>Teleostei</taxon>
        <taxon>Notacanthiformes</taxon>
        <taxon>Halosauridae</taxon>
        <taxon>Aldrovandia</taxon>
    </lineage>
</organism>
<protein>
    <submittedName>
        <fullName evidence="2">Uncharacterized protein</fullName>
    </submittedName>
</protein>
<evidence type="ECO:0000313" key="3">
    <source>
        <dbReference type="Proteomes" id="UP001221898"/>
    </source>
</evidence>
<comment type="caution">
    <text evidence="2">The sequence shown here is derived from an EMBL/GenBank/DDBJ whole genome shotgun (WGS) entry which is preliminary data.</text>
</comment>
<evidence type="ECO:0000313" key="2">
    <source>
        <dbReference type="EMBL" id="KAJ8415492.1"/>
    </source>
</evidence>
<keyword evidence="3" id="KW-1185">Reference proteome</keyword>
<proteinExistence type="predicted"/>
<sequence length="227" mass="24332">MTPNNDSMSSTGLQEKCQFHGWKKRINLLAGLRAGEKAPASPSHAENQLYIPTLPQAQSRAPTADSLPPFCLTFLSAAFEGRWSGAPKSSSSRLRASVEIGQRLQTARPSTPISQVRWASLSHDQLEQVCEGQQRDPAEGGAVESAARASRGGIGSAGSRADKGGCENITSTCRVVFHSFTGVRLQDPVWCFPVLVQRSSCRVPSVQLSVCTLALSLTSTQLDPCIH</sequence>
<gene>
    <name evidence="2" type="ORF">AAFF_G00424720</name>
</gene>
<dbReference type="EMBL" id="JAINUG010000009">
    <property type="protein sequence ID" value="KAJ8415492.1"/>
    <property type="molecule type" value="Genomic_DNA"/>
</dbReference>
<reference evidence="2" key="1">
    <citation type="journal article" date="2023" name="Science">
        <title>Genome structures resolve the early diversification of teleost fishes.</title>
        <authorList>
            <person name="Parey E."/>
            <person name="Louis A."/>
            <person name="Montfort J."/>
            <person name="Bouchez O."/>
            <person name="Roques C."/>
            <person name="Iampietro C."/>
            <person name="Lluch J."/>
            <person name="Castinel A."/>
            <person name="Donnadieu C."/>
            <person name="Desvignes T."/>
            <person name="Floi Bucao C."/>
            <person name="Jouanno E."/>
            <person name="Wen M."/>
            <person name="Mejri S."/>
            <person name="Dirks R."/>
            <person name="Jansen H."/>
            <person name="Henkel C."/>
            <person name="Chen W.J."/>
            <person name="Zahm M."/>
            <person name="Cabau C."/>
            <person name="Klopp C."/>
            <person name="Thompson A.W."/>
            <person name="Robinson-Rechavi M."/>
            <person name="Braasch I."/>
            <person name="Lecointre G."/>
            <person name="Bobe J."/>
            <person name="Postlethwait J.H."/>
            <person name="Berthelot C."/>
            <person name="Roest Crollius H."/>
            <person name="Guiguen Y."/>
        </authorList>
    </citation>
    <scope>NUCLEOTIDE SEQUENCE</scope>
    <source>
        <strain evidence="2">NC1722</strain>
    </source>
</reference>
<dbReference type="Proteomes" id="UP001221898">
    <property type="component" value="Unassembled WGS sequence"/>
</dbReference>
<feature type="region of interest" description="Disordered" evidence="1">
    <location>
        <begin position="132"/>
        <end position="162"/>
    </location>
</feature>
<name>A0AAD7T7T3_9TELE</name>
<dbReference type="AlphaFoldDB" id="A0AAD7T7T3"/>
<accession>A0AAD7T7T3</accession>
<evidence type="ECO:0000256" key="1">
    <source>
        <dbReference type="SAM" id="MobiDB-lite"/>
    </source>
</evidence>